<proteinExistence type="predicted"/>
<dbReference type="Gene3D" id="3.55.50.30">
    <property type="match status" value="1"/>
</dbReference>
<protein>
    <submittedName>
        <fullName evidence="3">DUF4974 domain-containing protein</fullName>
    </submittedName>
</protein>
<dbReference type="InterPro" id="IPR032508">
    <property type="entry name" value="FecR_C"/>
</dbReference>
<keyword evidence="4" id="KW-1185">Reference proteome</keyword>
<dbReference type="InterPro" id="IPR012373">
    <property type="entry name" value="Ferrdict_sens_TM"/>
</dbReference>
<name>A0A7K1UC20_9BACT</name>
<dbReference type="AlphaFoldDB" id="A0A7K1UC20"/>
<evidence type="ECO:0000313" key="3">
    <source>
        <dbReference type="EMBL" id="MVT11932.1"/>
    </source>
</evidence>
<gene>
    <name evidence="3" type="ORF">GO493_26975</name>
</gene>
<feature type="domain" description="FecR protein" evidence="1">
    <location>
        <begin position="120"/>
        <end position="201"/>
    </location>
</feature>
<accession>A0A7K1UC20</accession>
<dbReference type="PANTHER" id="PTHR30273:SF2">
    <property type="entry name" value="PROTEIN FECR"/>
    <property type="match status" value="1"/>
</dbReference>
<evidence type="ECO:0000259" key="2">
    <source>
        <dbReference type="Pfam" id="PF16344"/>
    </source>
</evidence>
<feature type="domain" description="Protein FecR C-terminal" evidence="2">
    <location>
        <begin position="249"/>
        <end position="315"/>
    </location>
</feature>
<comment type="caution">
    <text evidence="3">The sequence shown here is derived from an EMBL/GenBank/DDBJ whole genome shotgun (WGS) entry which is preliminary data.</text>
</comment>
<sequence>MDQKEFNILLDKYAKGLLNKQEAERLELWLDSLEDKSAFSTIPEEELNASKTAMFERLTARINNVPQKKTPVYRMWPFRIAAAVAILVIAGFICRESVLNIVAPHRTTYAVSVKGRVTKQILSDGTIVWLKGNSRLAFPAKFGNGKREVTLEGEALFEVAKDEKHPFRIYCGTLTTTVLGTSFNICDTGEEIAVSVLTGKVSVTSDKTRQRIINADESIVYSETDATVKQAHPTQTAVHEFTKGTEYDMAFNDAGMAEVIQRIEKKFEVNINLEDTAILKSLITADMTDQSLENTMGMIGQALSLDVEIKGRTVVLQPKK</sequence>
<reference evidence="3 4" key="1">
    <citation type="submission" date="2019-12" db="EMBL/GenBank/DDBJ databases">
        <title>Chitinophaga sp. strain ysch24 (GDMCC 1.1355), whole genome shotgun sequence.</title>
        <authorList>
            <person name="Zhang X."/>
        </authorList>
    </citation>
    <scope>NUCLEOTIDE SEQUENCE [LARGE SCALE GENOMIC DNA]</scope>
    <source>
        <strain evidence="4">ysch24</strain>
    </source>
</reference>
<dbReference type="Proteomes" id="UP000461730">
    <property type="component" value="Unassembled WGS sequence"/>
</dbReference>
<evidence type="ECO:0000313" key="4">
    <source>
        <dbReference type="Proteomes" id="UP000461730"/>
    </source>
</evidence>
<dbReference type="Pfam" id="PF16344">
    <property type="entry name" value="FecR_C"/>
    <property type="match status" value="1"/>
</dbReference>
<dbReference type="PANTHER" id="PTHR30273">
    <property type="entry name" value="PERIPLASMIC SIGNAL SENSOR AND SIGMA FACTOR ACTIVATOR FECR-RELATED"/>
    <property type="match status" value="1"/>
</dbReference>
<dbReference type="InterPro" id="IPR006860">
    <property type="entry name" value="FecR"/>
</dbReference>
<dbReference type="GO" id="GO:0016989">
    <property type="term" value="F:sigma factor antagonist activity"/>
    <property type="evidence" value="ECO:0007669"/>
    <property type="project" value="TreeGrafter"/>
</dbReference>
<dbReference type="Gene3D" id="2.60.120.1440">
    <property type="match status" value="1"/>
</dbReference>
<organism evidence="3 4">
    <name type="scientific">Chitinophaga tropicalis</name>
    <dbReference type="NCBI Taxonomy" id="2683588"/>
    <lineage>
        <taxon>Bacteria</taxon>
        <taxon>Pseudomonadati</taxon>
        <taxon>Bacteroidota</taxon>
        <taxon>Chitinophagia</taxon>
        <taxon>Chitinophagales</taxon>
        <taxon>Chitinophagaceae</taxon>
        <taxon>Chitinophaga</taxon>
    </lineage>
</organism>
<dbReference type="Pfam" id="PF04773">
    <property type="entry name" value="FecR"/>
    <property type="match status" value="1"/>
</dbReference>
<evidence type="ECO:0000259" key="1">
    <source>
        <dbReference type="Pfam" id="PF04773"/>
    </source>
</evidence>
<dbReference type="PIRSF" id="PIRSF018266">
    <property type="entry name" value="FecR"/>
    <property type="match status" value="1"/>
</dbReference>
<dbReference type="EMBL" id="WRXN01000017">
    <property type="protein sequence ID" value="MVT11932.1"/>
    <property type="molecule type" value="Genomic_DNA"/>
</dbReference>
<dbReference type="RefSeq" id="WP_157309352.1">
    <property type="nucleotide sequence ID" value="NZ_WRXN01000017.1"/>
</dbReference>